<dbReference type="NCBIfam" id="TIGR00231">
    <property type="entry name" value="small_GTP"/>
    <property type="match status" value="1"/>
</dbReference>
<dbReference type="GO" id="GO:0005525">
    <property type="term" value="F:GTP binding"/>
    <property type="evidence" value="ECO:0007669"/>
    <property type="project" value="InterPro"/>
</dbReference>
<evidence type="ECO:0000256" key="1">
    <source>
        <dbReference type="ARBA" id="ARBA00006270"/>
    </source>
</evidence>
<name>A0A834MJB3_RHYFE</name>
<dbReference type="PROSITE" id="PS51417">
    <property type="entry name" value="ARF"/>
    <property type="match status" value="1"/>
</dbReference>
<dbReference type="InterPro" id="IPR001806">
    <property type="entry name" value="Small_GTPase"/>
</dbReference>
<comment type="similarity">
    <text evidence="1">Belongs to the small GTPase superfamily. Rab family.</text>
</comment>
<dbReference type="SMART" id="SM00174">
    <property type="entry name" value="RHO"/>
    <property type="match status" value="1"/>
</dbReference>
<dbReference type="FunFam" id="3.40.50.300:FF:002685">
    <property type="entry name" value="RAB33A, member RAS oncogene family"/>
    <property type="match status" value="1"/>
</dbReference>
<dbReference type="PANTHER" id="PTHR47978">
    <property type="match status" value="1"/>
</dbReference>
<evidence type="ECO:0000313" key="4">
    <source>
        <dbReference type="Proteomes" id="UP000625711"/>
    </source>
</evidence>
<evidence type="ECO:0000313" key="3">
    <source>
        <dbReference type="EMBL" id="KAF7285326.1"/>
    </source>
</evidence>
<comment type="caution">
    <text evidence="3">The sequence shown here is derived from an EMBL/GenBank/DDBJ whole genome shotgun (WGS) entry which is preliminary data.</text>
</comment>
<dbReference type="Proteomes" id="UP000625711">
    <property type="component" value="Unassembled WGS sequence"/>
</dbReference>
<dbReference type="PROSITE" id="PS51419">
    <property type="entry name" value="RAB"/>
    <property type="match status" value="1"/>
</dbReference>
<dbReference type="OrthoDB" id="10006973at2759"/>
<keyword evidence="2" id="KW-0547">Nucleotide-binding</keyword>
<dbReference type="Gene3D" id="3.40.50.300">
    <property type="entry name" value="P-loop containing nucleotide triphosphate hydrolases"/>
    <property type="match status" value="1"/>
</dbReference>
<keyword evidence="4" id="KW-1185">Reference proteome</keyword>
<proteinExistence type="inferred from homology"/>
<dbReference type="InterPro" id="IPR005225">
    <property type="entry name" value="Small_GTP-bd"/>
</dbReference>
<evidence type="ECO:0000256" key="2">
    <source>
        <dbReference type="ARBA" id="ARBA00022741"/>
    </source>
</evidence>
<accession>A0A834MJB3</accession>
<dbReference type="SMART" id="SM00175">
    <property type="entry name" value="RAB"/>
    <property type="match status" value="1"/>
</dbReference>
<dbReference type="InterPro" id="IPR027417">
    <property type="entry name" value="P-loop_NTPase"/>
</dbReference>
<dbReference type="SUPFAM" id="SSF52540">
    <property type="entry name" value="P-loop containing nucleoside triphosphate hydrolases"/>
    <property type="match status" value="1"/>
</dbReference>
<dbReference type="AlphaFoldDB" id="A0A834MJB3"/>
<gene>
    <name evidence="3" type="ORF">GWI33_011119</name>
</gene>
<dbReference type="PROSITE" id="PS51421">
    <property type="entry name" value="RAS"/>
    <property type="match status" value="1"/>
</dbReference>
<dbReference type="SMART" id="SM00173">
    <property type="entry name" value="RAS"/>
    <property type="match status" value="1"/>
</dbReference>
<reference evidence="3" key="1">
    <citation type="submission" date="2020-08" db="EMBL/GenBank/DDBJ databases">
        <title>Genome sequencing and assembly of the red palm weevil Rhynchophorus ferrugineus.</title>
        <authorList>
            <person name="Dias G.B."/>
            <person name="Bergman C.M."/>
            <person name="Manee M."/>
        </authorList>
    </citation>
    <scope>NUCLEOTIDE SEQUENCE</scope>
    <source>
        <strain evidence="3">AA-2017</strain>
        <tissue evidence="3">Whole larva</tissue>
    </source>
</reference>
<dbReference type="Pfam" id="PF00071">
    <property type="entry name" value="Ras"/>
    <property type="match status" value="1"/>
</dbReference>
<dbReference type="PRINTS" id="PR00449">
    <property type="entry name" value="RASTRNSFRMNG"/>
</dbReference>
<protein>
    <submittedName>
        <fullName evidence="3">Uncharacterized protein</fullName>
    </submittedName>
</protein>
<dbReference type="GO" id="GO:0003924">
    <property type="term" value="F:GTPase activity"/>
    <property type="evidence" value="ECO:0007669"/>
    <property type="project" value="InterPro"/>
</dbReference>
<sequence>MAQSTDKIFKVIVIGDSNSGKTTLTYRFCERAFIDLTETTIGVDIRTRTLEVDGENVTLEFWDTAGQERFRESMLKSYYRNAHAVVFVYDVSEPTTFHSLRKWIEESENNFLTEVPKIIIGNKCDKGIVVPRRDAQVLADSFNIPLFETSAKDDSGCDNVDGIFFTLAQKLKYNRTFLPKSNNVKVGAKMKM</sequence>
<dbReference type="EMBL" id="JAACXV010000057">
    <property type="protein sequence ID" value="KAF7285326.1"/>
    <property type="molecule type" value="Genomic_DNA"/>
</dbReference>
<organism evidence="3 4">
    <name type="scientific">Rhynchophorus ferrugineus</name>
    <name type="common">Red palm weevil</name>
    <name type="synonym">Curculio ferrugineus</name>
    <dbReference type="NCBI Taxonomy" id="354439"/>
    <lineage>
        <taxon>Eukaryota</taxon>
        <taxon>Metazoa</taxon>
        <taxon>Ecdysozoa</taxon>
        <taxon>Arthropoda</taxon>
        <taxon>Hexapoda</taxon>
        <taxon>Insecta</taxon>
        <taxon>Pterygota</taxon>
        <taxon>Neoptera</taxon>
        <taxon>Endopterygota</taxon>
        <taxon>Coleoptera</taxon>
        <taxon>Polyphaga</taxon>
        <taxon>Cucujiformia</taxon>
        <taxon>Curculionidae</taxon>
        <taxon>Dryophthorinae</taxon>
        <taxon>Rhynchophorus</taxon>
    </lineage>
</organism>